<dbReference type="PANTHER" id="PTHR25462:SF296">
    <property type="entry name" value="MEIOTIC P26, ISOFORM F"/>
    <property type="match status" value="1"/>
</dbReference>
<dbReference type="SUPFAM" id="SSF57850">
    <property type="entry name" value="RING/U-box"/>
    <property type="match status" value="1"/>
</dbReference>
<evidence type="ECO:0000313" key="9">
    <source>
        <dbReference type="RefSeq" id="XP_022080186.1"/>
    </source>
</evidence>
<name>A0A8B7XJ16_ACAPL</name>
<dbReference type="InterPro" id="IPR013083">
    <property type="entry name" value="Znf_RING/FYVE/PHD"/>
</dbReference>
<feature type="domain" description="RING-type" evidence="6">
    <location>
        <begin position="21"/>
        <end position="65"/>
    </location>
</feature>
<feature type="coiled-coil region" evidence="5">
    <location>
        <begin position="236"/>
        <end position="263"/>
    </location>
</feature>
<keyword evidence="5" id="KW-0175">Coiled coil</keyword>
<dbReference type="Gene3D" id="3.30.40.10">
    <property type="entry name" value="Zinc/RING finger domain, C3HC4 (zinc finger)"/>
    <property type="match status" value="1"/>
</dbReference>
<dbReference type="RefSeq" id="XP_022080186.1">
    <property type="nucleotide sequence ID" value="XM_022224494.1"/>
</dbReference>
<dbReference type="CDD" id="cd19757">
    <property type="entry name" value="Bbox1"/>
    <property type="match status" value="1"/>
</dbReference>
<dbReference type="PROSITE" id="PS50119">
    <property type="entry name" value="ZF_BBOX"/>
    <property type="match status" value="2"/>
</dbReference>
<dbReference type="InterPro" id="IPR017907">
    <property type="entry name" value="Znf_RING_CS"/>
</dbReference>
<gene>
    <name evidence="9" type="primary">LOC110973591</name>
</gene>
<reference evidence="9" key="1">
    <citation type="submission" date="2025-08" db="UniProtKB">
        <authorList>
            <consortium name="RefSeq"/>
        </authorList>
    </citation>
    <scope>IDENTIFICATION</scope>
</reference>
<evidence type="ECO:0000256" key="4">
    <source>
        <dbReference type="PROSITE-ProRule" id="PRU00024"/>
    </source>
</evidence>
<protein>
    <submittedName>
        <fullName evidence="9">E3 ubiquitin-protein ligase TRIM56-like</fullName>
    </submittedName>
</protein>
<dbReference type="KEGG" id="aplc:110973591"/>
<dbReference type="AlphaFoldDB" id="A0A8B7XJ16"/>
<evidence type="ECO:0000256" key="1">
    <source>
        <dbReference type="ARBA" id="ARBA00022723"/>
    </source>
</evidence>
<dbReference type="SUPFAM" id="SSF57845">
    <property type="entry name" value="B-box zinc-binding domain"/>
    <property type="match status" value="1"/>
</dbReference>
<dbReference type="InterPro" id="IPR047153">
    <property type="entry name" value="TRIM45/56/19-like"/>
</dbReference>
<dbReference type="OMA" id="STERELC"/>
<dbReference type="SMART" id="SM00184">
    <property type="entry name" value="RING"/>
    <property type="match status" value="1"/>
</dbReference>
<keyword evidence="3" id="KW-0862">Zinc</keyword>
<evidence type="ECO:0000259" key="6">
    <source>
        <dbReference type="PROSITE" id="PS50089"/>
    </source>
</evidence>
<keyword evidence="8" id="KW-1185">Reference proteome</keyword>
<dbReference type="InterPro" id="IPR027370">
    <property type="entry name" value="Znf-RING_euk"/>
</dbReference>
<dbReference type="GeneID" id="110973591"/>
<dbReference type="GO" id="GO:0008270">
    <property type="term" value="F:zinc ion binding"/>
    <property type="evidence" value="ECO:0007669"/>
    <property type="project" value="UniProtKB-KW"/>
</dbReference>
<keyword evidence="2 4" id="KW-0863">Zinc-finger</keyword>
<proteinExistence type="predicted"/>
<dbReference type="Proteomes" id="UP000694845">
    <property type="component" value="Unplaced"/>
</dbReference>
<dbReference type="Pfam" id="PF13445">
    <property type="entry name" value="zf-RING_UBOX"/>
    <property type="match status" value="1"/>
</dbReference>
<dbReference type="InterPro" id="IPR001841">
    <property type="entry name" value="Znf_RING"/>
</dbReference>
<dbReference type="OrthoDB" id="342730at2759"/>
<dbReference type="Pfam" id="PF00643">
    <property type="entry name" value="zf-B_box"/>
    <property type="match status" value="1"/>
</dbReference>
<accession>A0A8B7XJ16</accession>
<dbReference type="Gene3D" id="3.30.160.60">
    <property type="entry name" value="Classic Zinc Finger"/>
    <property type="match status" value="1"/>
</dbReference>
<feature type="domain" description="B box-type" evidence="7">
    <location>
        <begin position="163"/>
        <end position="207"/>
    </location>
</feature>
<evidence type="ECO:0000313" key="8">
    <source>
        <dbReference type="Proteomes" id="UP000694845"/>
    </source>
</evidence>
<evidence type="ECO:0000256" key="5">
    <source>
        <dbReference type="SAM" id="Coils"/>
    </source>
</evidence>
<keyword evidence="1" id="KW-0479">Metal-binding</keyword>
<evidence type="ECO:0000256" key="3">
    <source>
        <dbReference type="ARBA" id="ARBA00022833"/>
    </source>
</evidence>
<dbReference type="InterPro" id="IPR000315">
    <property type="entry name" value="Znf_B-box"/>
</dbReference>
<evidence type="ECO:0000259" key="7">
    <source>
        <dbReference type="PROSITE" id="PS50119"/>
    </source>
</evidence>
<feature type="domain" description="B box-type" evidence="7">
    <location>
        <begin position="101"/>
        <end position="147"/>
    </location>
</feature>
<organism evidence="8 9">
    <name type="scientific">Acanthaster planci</name>
    <name type="common">Crown-of-thorns starfish</name>
    <dbReference type="NCBI Taxonomy" id="133434"/>
    <lineage>
        <taxon>Eukaryota</taxon>
        <taxon>Metazoa</taxon>
        <taxon>Echinodermata</taxon>
        <taxon>Eleutherozoa</taxon>
        <taxon>Asterozoa</taxon>
        <taxon>Asteroidea</taxon>
        <taxon>Valvatacea</taxon>
        <taxon>Valvatida</taxon>
        <taxon>Acanthasteridae</taxon>
        <taxon>Acanthaster</taxon>
    </lineage>
</organism>
<dbReference type="PROSITE" id="PS50089">
    <property type="entry name" value="ZF_RING_2"/>
    <property type="match status" value="1"/>
</dbReference>
<dbReference type="PROSITE" id="PS00518">
    <property type="entry name" value="ZF_RING_1"/>
    <property type="match status" value="1"/>
</dbReference>
<evidence type="ECO:0000256" key="2">
    <source>
        <dbReference type="ARBA" id="ARBA00022771"/>
    </source>
</evidence>
<sequence>MATGKSIDSTLKRISKNHLECSICQERYDRPKILPCLHSFCEKCLNEYWTSRHRGVPKIPCPVCRQETVLPEKGVSGLKTNFFITSLMEDVTLQDQVADDTHALTCDTCDTGEATHRCLDCSKNICAGCLRCHKQFPDLLHHTVASLEDIRQGKVTAKKTKREGYSECEKHAGEMRRFFCKRCEELICRDCTVIDHPKNEGHEYDDLKAASSKLRQVFTDLLPRLTGREKLLQDALTFVQKVKEKLENNASRAMQKVRDTAATMKAEIDAEVDGIMDEIENVISNRNAVIDGMEKDAQTLLSRSKHSHELARDITSHSSDSDFLSLYPEIKRNLQALGTASPPKVDQELSALTVILRPVNFRGLWQLQLKECQFPVRRENRIVTQPRP</sequence>
<dbReference type="PANTHER" id="PTHR25462">
    <property type="entry name" value="BONUS, ISOFORM C-RELATED"/>
    <property type="match status" value="1"/>
</dbReference>